<dbReference type="WBParaSite" id="ES5_v2.g21234.t1">
    <property type="protein sequence ID" value="ES5_v2.g21234.t1"/>
    <property type="gene ID" value="ES5_v2.g21234"/>
</dbReference>
<evidence type="ECO:0000313" key="1">
    <source>
        <dbReference type="Proteomes" id="UP000887579"/>
    </source>
</evidence>
<reference evidence="2" key="1">
    <citation type="submission" date="2022-11" db="UniProtKB">
        <authorList>
            <consortium name="WormBaseParasite"/>
        </authorList>
    </citation>
    <scope>IDENTIFICATION</scope>
</reference>
<accession>A0AC34FUZ4</accession>
<protein>
    <submittedName>
        <fullName evidence="2">Peptidase S8/S53 domain-containing protein</fullName>
    </submittedName>
</protein>
<dbReference type="Proteomes" id="UP000887579">
    <property type="component" value="Unplaced"/>
</dbReference>
<evidence type="ECO:0000313" key="2">
    <source>
        <dbReference type="WBParaSite" id="ES5_v2.g21234.t1"/>
    </source>
</evidence>
<name>A0AC34FUZ4_9BILA</name>
<organism evidence="1 2">
    <name type="scientific">Panagrolaimus sp. ES5</name>
    <dbReference type="NCBI Taxonomy" id="591445"/>
    <lineage>
        <taxon>Eukaryota</taxon>
        <taxon>Metazoa</taxon>
        <taxon>Ecdysozoa</taxon>
        <taxon>Nematoda</taxon>
        <taxon>Chromadorea</taxon>
        <taxon>Rhabditida</taxon>
        <taxon>Tylenchina</taxon>
        <taxon>Panagrolaimomorpha</taxon>
        <taxon>Panagrolaimoidea</taxon>
        <taxon>Panagrolaimidae</taxon>
        <taxon>Panagrolaimus</taxon>
    </lineage>
</organism>
<proteinExistence type="predicted"/>
<sequence>MKVLSNFDDDQEIAYISKSELIYGVDISDDGNLIQIFFPYDNHATLVSHVAAAYFPDNPESNGLAPGAQIISMHAFKFEEAV</sequence>